<organism evidence="3 4">
    <name type="scientific">Poecilia formosa</name>
    <name type="common">Amazon molly</name>
    <name type="synonym">Limia formosa</name>
    <dbReference type="NCBI Taxonomy" id="48698"/>
    <lineage>
        <taxon>Eukaryota</taxon>
        <taxon>Metazoa</taxon>
        <taxon>Chordata</taxon>
        <taxon>Craniata</taxon>
        <taxon>Vertebrata</taxon>
        <taxon>Euteleostomi</taxon>
        <taxon>Actinopterygii</taxon>
        <taxon>Neopterygii</taxon>
        <taxon>Teleostei</taxon>
        <taxon>Neoteleostei</taxon>
        <taxon>Acanthomorphata</taxon>
        <taxon>Ovalentaria</taxon>
        <taxon>Atherinomorphae</taxon>
        <taxon>Cyprinodontiformes</taxon>
        <taxon>Poeciliidae</taxon>
        <taxon>Poeciliinae</taxon>
        <taxon>Poecilia</taxon>
    </lineage>
</organism>
<dbReference type="PROSITE" id="PS50041">
    <property type="entry name" value="C_TYPE_LECTIN_2"/>
    <property type="match status" value="2"/>
</dbReference>
<dbReference type="PANTHER" id="PTHR45784">
    <property type="entry name" value="C-TYPE LECTIN DOMAIN FAMILY 20 MEMBER A-RELATED"/>
    <property type="match status" value="1"/>
</dbReference>
<dbReference type="SUPFAM" id="SSF56436">
    <property type="entry name" value="C-type lectin-like"/>
    <property type="match status" value="2"/>
</dbReference>
<dbReference type="InterPro" id="IPR016186">
    <property type="entry name" value="C-type_lectin-like/link_sf"/>
</dbReference>
<reference evidence="4" key="1">
    <citation type="submission" date="2013-10" db="EMBL/GenBank/DDBJ databases">
        <authorList>
            <person name="Schartl M."/>
            <person name="Warren W."/>
        </authorList>
    </citation>
    <scope>NUCLEOTIDE SEQUENCE [LARGE SCALE GENOMIC DNA]</scope>
    <source>
        <strain evidence="4">female</strain>
    </source>
</reference>
<dbReference type="InterPro" id="IPR018378">
    <property type="entry name" value="C-type_lectin_CS"/>
</dbReference>
<evidence type="ECO:0000256" key="1">
    <source>
        <dbReference type="ARBA" id="ARBA00023157"/>
    </source>
</evidence>
<proteinExistence type="predicted"/>
<dbReference type="OMA" id="WDGAPEE"/>
<dbReference type="GeneTree" id="ENSGT00940000163460"/>
<dbReference type="EMBL" id="AYCK01012455">
    <property type="status" value="NOT_ANNOTATED_CDS"/>
    <property type="molecule type" value="Genomic_DNA"/>
</dbReference>
<dbReference type="STRING" id="48698.ENSPFOP00000014573"/>
<feature type="domain" description="C-type lectin" evidence="2">
    <location>
        <begin position="43"/>
        <end position="143"/>
    </location>
</feature>
<dbReference type="Pfam" id="PF00059">
    <property type="entry name" value="Lectin_C"/>
    <property type="match status" value="2"/>
</dbReference>
<evidence type="ECO:0000313" key="3">
    <source>
        <dbReference type="Ensembl" id="ENSPFOP00000014573.1"/>
    </source>
</evidence>
<dbReference type="Gene3D" id="3.10.100.10">
    <property type="entry name" value="Mannose-Binding Protein A, subunit A"/>
    <property type="match status" value="2"/>
</dbReference>
<dbReference type="SMART" id="SM00034">
    <property type="entry name" value="CLECT"/>
    <property type="match status" value="2"/>
</dbReference>
<dbReference type="PANTHER" id="PTHR45784:SF8">
    <property type="entry name" value="C-TYPE MANNOSE RECEPTOR 2-RELATED"/>
    <property type="match status" value="1"/>
</dbReference>
<dbReference type="Ensembl" id="ENSPFOT00000014595.1">
    <property type="protein sequence ID" value="ENSPFOP00000014573.1"/>
    <property type="gene ID" value="ENSPFOG00000014563.1"/>
</dbReference>
<dbReference type="Proteomes" id="UP000028760">
    <property type="component" value="Unassembled WGS sequence"/>
</dbReference>
<reference evidence="3" key="2">
    <citation type="submission" date="2025-08" db="UniProtKB">
        <authorList>
            <consortium name="Ensembl"/>
        </authorList>
    </citation>
    <scope>IDENTIFICATION</scope>
</reference>
<dbReference type="InterPro" id="IPR001304">
    <property type="entry name" value="C-type_lectin-like"/>
</dbReference>
<evidence type="ECO:0000313" key="4">
    <source>
        <dbReference type="Proteomes" id="UP000028760"/>
    </source>
</evidence>
<protein>
    <submittedName>
        <fullName evidence="3">Secretory phospholipase A2 receptor-like</fullName>
    </submittedName>
</protein>
<keyword evidence="1" id="KW-1015">Disulfide bond</keyword>
<evidence type="ECO:0000259" key="2">
    <source>
        <dbReference type="PROSITE" id="PS50041"/>
    </source>
</evidence>
<dbReference type="AlphaFoldDB" id="A0A087Y970"/>
<feature type="domain" description="C-type lectin" evidence="2">
    <location>
        <begin position="138"/>
        <end position="255"/>
    </location>
</feature>
<keyword evidence="4" id="KW-1185">Reference proteome</keyword>
<name>A0A087Y970_POEFO</name>
<accession>A0A087Y970</accession>
<dbReference type="InterPro" id="IPR016187">
    <property type="entry name" value="CTDL_fold"/>
</dbReference>
<dbReference type="CDD" id="cd00037">
    <property type="entry name" value="CLECT"/>
    <property type="match status" value="2"/>
</dbReference>
<reference evidence="3" key="3">
    <citation type="submission" date="2025-09" db="UniProtKB">
        <authorList>
            <consortium name="Ensembl"/>
        </authorList>
    </citation>
    <scope>IDENTIFICATION</scope>
</reference>
<dbReference type="PROSITE" id="PS00615">
    <property type="entry name" value="C_TYPE_LECTIN_1"/>
    <property type="match status" value="1"/>
</dbReference>
<sequence length="258" mass="31108">MWLGDQRRRFKMRNIGIFFFLLLASHLACVQLSGLRQRKFSYYYYYTETWRGAQSFCREKHDGLITIRNETEILEFYRYQGWLGLYRENNTSPWKWSMKDKVATFFNWDFNEPDSNEHCAYKVSFTSKWRNDECEQRHTFMCYDESLTLVKENKTWEEALEHCRTLNKVNRYNLATLITEDDHDFAQEIIQLATTEEVWTGLRYLGDEWFWVGGEPVQYQNIPSCPAERCGVLEKNSNSSFGIRDCNERRNFFCYIKP</sequence>